<dbReference type="GO" id="GO:0004674">
    <property type="term" value="F:protein serine/threonine kinase activity"/>
    <property type="evidence" value="ECO:0007669"/>
    <property type="project" value="UniProtKB-KW"/>
</dbReference>
<evidence type="ECO:0000313" key="5">
    <source>
        <dbReference type="Proteomes" id="UP000000428"/>
    </source>
</evidence>
<dbReference type="KEGG" id="sma:SAVERM_2174"/>
<gene>
    <name evidence="4" type="ORF">SAVERM_2174</name>
</gene>
<dbReference type="InterPro" id="IPR003594">
    <property type="entry name" value="HATPase_dom"/>
</dbReference>
<dbReference type="HOGENOM" id="CLU_090336_10_0_11"/>
<evidence type="ECO:0000313" key="4">
    <source>
        <dbReference type="EMBL" id="BAC69885.1"/>
    </source>
</evidence>
<dbReference type="Pfam" id="PF13581">
    <property type="entry name" value="HATPase_c_2"/>
    <property type="match status" value="1"/>
</dbReference>
<feature type="region of interest" description="Disordered" evidence="2">
    <location>
        <begin position="204"/>
        <end position="236"/>
    </location>
</feature>
<dbReference type="eggNOG" id="COG2172">
    <property type="taxonomic scope" value="Bacteria"/>
</dbReference>
<dbReference type="CDD" id="cd16936">
    <property type="entry name" value="HATPase_RsbW-like"/>
    <property type="match status" value="1"/>
</dbReference>
<dbReference type="Proteomes" id="UP000000428">
    <property type="component" value="Chromosome"/>
</dbReference>
<keyword evidence="1" id="KW-0808">Transferase</keyword>
<evidence type="ECO:0000256" key="2">
    <source>
        <dbReference type="SAM" id="MobiDB-lite"/>
    </source>
</evidence>
<feature type="domain" description="Histidine kinase/HSP90-like ATPase" evidence="3">
    <location>
        <begin position="81"/>
        <end position="183"/>
    </location>
</feature>
<name>Q82L38_STRAW</name>
<dbReference type="EMBL" id="BA000030">
    <property type="protein sequence ID" value="BAC69885.1"/>
    <property type="molecule type" value="Genomic_DNA"/>
</dbReference>
<keyword evidence="5" id="KW-1185">Reference proteome</keyword>
<dbReference type="AlphaFoldDB" id="Q82L38"/>
<reference evidence="4 5" key="3">
    <citation type="journal article" date="2014" name="J. Ind. Microbiol. Biotechnol.">
        <title>Genome mining of the Streptomyces avermitilis genome and development of genome-minimized hosts for heterologous expression of biosynthetic gene clusters.</title>
        <authorList>
            <person name="Ikeda H."/>
            <person name="Shin-ya K."/>
            <person name="Omura S."/>
        </authorList>
    </citation>
    <scope>NUCLEOTIDE SEQUENCE [LARGE SCALE GENOMIC DNA]</scope>
    <source>
        <strain evidence="5">ATCC 31267 / DSM 46492 / JCM 5070 / NBRC 14893 / NCIMB 12804 / NRRL 8165 / MA-4680</strain>
    </source>
</reference>
<proteinExistence type="predicted"/>
<accession>Q82L38</accession>
<dbReference type="InterPro" id="IPR036890">
    <property type="entry name" value="HATPase_C_sf"/>
</dbReference>
<reference evidence="4 5" key="1">
    <citation type="journal article" date="2001" name="Proc. Natl. Acad. Sci. U.S.A.">
        <title>Genome sequence of an industrial microorganism Streptomyces avermitilis: deducing the ability of producing secondary metabolites.</title>
        <authorList>
            <person name="Omura S."/>
            <person name="Ikeda H."/>
            <person name="Ishikawa J."/>
            <person name="Hanamoto A."/>
            <person name="Takahashi C."/>
            <person name="Shinose M."/>
            <person name="Takahashi Y."/>
            <person name="Horikawa H."/>
            <person name="Nakazawa H."/>
            <person name="Osonoe T."/>
            <person name="Kikuchi H."/>
            <person name="Shiba T."/>
            <person name="Sakaki Y."/>
            <person name="Hattori M."/>
        </authorList>
    </citation>
    <scope>NUCLEOTIDE SEQUENCE [LARGE SCALE GENOMIC DNA]</scope>
    <source>
        <strain evidence="5">ATCC 31267 / DSM 46492 / JCM 5070 / NBRC 14893 / NCIMB 12804 / NRRL 8165 / MA-4680</strain>
    </source>
</reference>
<dbReference type="SUPFAM" id="SSF55874">
    <property type="entry name" value="ATPase domain of HSP90 chaperone/DNA topoisomerase II/histidine kinase"/>
    <property type="match status" value="1"/>
</dbReference>
<feature type="region of interest" description="Disordered" evidence="2">
    <location>
        <begin position="35"/>
        <end position="71"/>
    </location>
</feature>
<evidence type="ECO:0000256" key="1">
    <source>
        <dbReference type="ARBA" id="ARBA00022527"/>
    </source>
</evidence>
<keyword evidence="1" id="KW-0418">Kinase</keyword>
<dbReference type="PANTHER" id="PTHR35526:SF3">
    <property type="entry name" value="ANTI-SIGMA-F FACTOR RSBW"/>
    <property type="match status" value="1"/>
</dbReference>
<organism evidence="4 5">
    <name type="scientific">Streptomyces avermitilis (strain ATCC 31267 / DSM 46492 / JCM 5070 / NBRC 14893 / NCIMB 12804 / NRRL 8165 / MA-4680)</name>
    <dbReference type="NCBI Taxonomy" id="227882"/>
    <lineage>
        <taxon>Bacteria</taxon>
        <taxon>Bacillati</taxon>
        <taxon>Actinomycetota</taxon>
        <taxon>Actinomycetes</taxon>
        <taxon>Kitasatosporales</taxon>
        <taxon>Streptomycetaceae</taxon>
        <taxon>Streptomyces</taxon>
    </lineage>
</organism>
<dbReference type="PANTHER" id="PTHR35526">
    <property type="entry name" value="ANTI-SIGMA-F FACTOR RSBW-RELATED"/>
    <property type="match status" value="1"/>
</dbReference>
<reference evidence="4 5" key="2">
    <citation type="journal article" date="2003" name="Nat. Biotechnol.">
        <title>Complete genome sequence and comparative analysis of the industrial microorganism Streptomyces avermitilis.</title>
        <authorList>
            <person name="Ikeda H."/>
            <person name="Ishikawa J."/>
            <person name="Hanamoto A."/>
            <person name="Shinose M."/>
            <person name="Kikuchi H."/>
            <person name="Shiba T."/>
            <person name="Sakaki Y."/>
            <person name="Hattori M."/>
            <person name="Omura S."/>
        </authorList>
    </citation>
    <scope>NUCLEOTIDE SEQUENCE [LARGE SCALE GENOMIC DNA]</scope>
    <source>
        <strain evidence="5">ATCC 31267 / DSM 46492 / JCM 5070 / NBRC 14893 / NCIMB 12804 / NRRL 8165 / MA-4680</strain>
    </source>
</reference>
<dbReference type="InterPro" id="IPR050267">
    <property type="entry name" value="Anti-sigma-factor_SerPK"/>
</dbReference>
<evidence type="ECO:0000259" key="3">
    <source>
        <dbReference type="Pfam" id="PF13581"/>
    </source>
</evidence>
<sequence>MLSSPVGGVRAALGHDSKRVGRWCATRDGTERCGTGTFRGATADERRTAMAPPSLPQPLRRPGRPAREEQPVPQAGIFGLPAIPASVAVARGHVRELLAAWNTDAETCDNAVLVASELVTNAIMHTASGRIVCRLRTDGARVRIEVEDEHRGQTLPAQCRPEPDDQGGRGLLLVGALSGDWGVKNSAYGPGHIVWAELSPDGGDPASTGLPATTNTTRPVPHLAEGPSSHGPTAHA</sequence>
<keyword evidence="1" id="KW-0723">Serine/threonine-protein kinase</keyword>
<dbReference type="Gene3D" id="3.30.565.10">
    <property type="entry name" value="Histidine kinase-like ATPase, C-terminal domain"/>
    <property type="match status" value="1"/>
</dbReference>
<protein>
    <recommendedName>
        <fullName evidence="3">Histidine kinase/HSP90-like ATPase domain-containing protein</fullName>
    </recommendedName>
</protein>